<comment type="caution">
    <text evidence="1">The sequence shown here is derived from an EMBL/GenBank/DDBJ whole genome shotgun (WGS) entry which is preliminary data.</text>
</comment>
<dbReference type="EMBL" id="CM047581">
    <property type="protein sequence ID" value="KAI9916638.1"/>
    <property type="molecule type" value="Genomic_DNA"/>
</dbReference>
<protein>
    <submittedName>
        <fullName evidence="1">Uncharacterized protein</fullName>
    </submittedName>
</protein>
<organism evidence="1 2">
    <name type="scientific">Peronosclerospora sorghi</name>
    <dbReference type="NCBI Taxonomy" id="230839"/>
    <lineage>
        <taxon>Eukaryota</taxon>
        <taxon>Sar</taxon>
        <taxon>Stramenopiles</taxon>
        <taxon>Oomycota</taxon>
        <taxon>Peronosporomycetes</taxon>
        <taxon>Peronosporales</taxon>
        <taxon>Peronosporaceae</taxon>
        <taxon>Peronosclerospora</taxon>
    </lineage>
</organism>
<proteinExistence type="predicted"/>
<evidence type="ECO:0000313" key="1">
    <source>
        <dbReference type="EMBL" id="KAI9916638.1"/>
    </source>
</evidence>
<sequence length="270" mass="30734">MFHAPEHQLARLARQRVGKITSNGASTRRGSLLSLSLSSSSPSASNFMLNRRNESMALSRTRTPSWHSIVVKCLASVGHIVAQAARVRVGRFMSTTSTSFWVNFSGKLVICLEIKNLQEKLGQVECDFNVVKQQRDEAVERDRLLVQCRNDMKATAEDYTAELVEEIEALQHQMEIEGKRCAVLLSNEKMLLRDLHERNAAIQKLHCTLARWTDPVTIAPIACVVGRVCSHFWFCTLPEWWNPIGCLDWYTFFMFTAVTDLSRVRYRIAT</sequence>
<gene>
    <name evidence="1" type="ORF">PsorP6_017810</name>
</gene>
<dbReference type="Proteomes" id="UP001163321">
    <property type="component" value="Chromosome 2"/>
</dbReference>
<evidence type="ECO:0000313" key="2">
    <source>
        <dbReference type="Proteomes" id="UP001163321"/>
    </source>
</evidence>
<accession>A0ACC0WFC3</accession>
<name>A0ACC0WFC3_9STRA</name>
<reference evidence="1 2" key="1">
    <citation type="journal article" date="2022" name="bioRxiv">
        <title>The genome of the oomycete Peronosclerospora sorghi, a cosmopolitan pathogen of maize and sorghum, is inflated with dispersed pseudogenes.</title>
        <authorList>
            <person name="Fletcher K."/>
            <person name="Martin F."/>
            <person name="Isakeit T."/>
            <person name="Cavanaugh K."/>
            <person name="Magill C."/>
            <person name="Michelmore R."/>
        </authorList>
    </citation>
    <scope>NUCLEOTIDE SEQUENCE [LARGE SCALE GENOMIC DNA]</scope>
    <source>
        <strain evidence="1">P6</strain>
    </source>
</reference>
<keyword evidence="2" id="KW-1185">Reference proteome</keyword>